<protein>
    <submittedName>
        <fullName evidence="7">Uncharacterized family 31 glucosidase KIAA1161 homolog</fullName>
    </submittedName>
</protein>
<dbReference type="PANTHER" id="PTHR43053">
    <property type="entry name" value="GLYCOSIDASE FAMILY 31"/>
    <property type="match status" value="1"/>
</dbReference>
<evidence type="ECO:0000259" key="5">
    <source>
        <dbReference type="Pfam" id="PF01055"/>
    </source>
</evidence>
<dbReference type="GO" id="GO:0005975">
    <property type="term" value="P:carbohydrate metabolic process"/>
    <property type="evidence" value="ECO:0007669"/>
    <property type="project" value="InterPro"/>
</dbReference>
<accession>A0A6S7IFT5</accession>
<dbReference type="Pfam" id="PF21365">
    <property type="entry name" value="Glyco_hydro_31_3rd"/>
    <property type="match status" value="1"/>
</dbReference>
<dbReference type="InterPro" id="IPR048395">
    <property type="entry name" value="Glyco_hydro_31_C"/>
</dbReference>
<comment type="similarity">
    <text evidence="1 4">Belongs to the glycosyl hydrolase 31 family.</text>
</comment>
<evidence type="ECO:0000256" key="4">
    <source>
        <dbReference type="RuleBase" id="RU361185"/>
    </source>
</evidence>
<sequence>MASKKGVDEVKLISKPSFFGTKKDKNTSLLLWLQGLVIFLLVIGILVYVCLVITNTTQKGTCAGGIHIDDLKGKIYLSNREDPSSIIAEIGKNLGKYRLERRPIEDGFEYTWKNGPKLVVRNLLDNCTDLHWSEMENINDYPLDCFVLKDRHWYGGGELYNQVWPFEKSVMEMAAYYPQDTINAKYQNIPAFGPVLGRYWVNSQGIAIIGNQISPLVVGINTKKEPGQLCLSINPTLYPPTSVPPQLHYQICQGDNVKTIHQAMVKKFFKKITKGPDETMMRYPVWSTWVRYHSEVNQNDVEAFLDQIVANHFNCSQLEIDDKYTTTYGDYDFDPEKFPKPQEMIEKIHNASCRVTTWVHPFSNVYSKSYAEGKQKGMFVVGGDGKTPGFLKWWNGWAAAVDVTKPSAYDWFYYRLKDFQKKYSIDSFKFDAGSVSYLPFQYTLNGTTIPSNYSVHYAQLASDINNMVEVRVADHSQNLSVFVRFLDRDAEWNTPMGLTSVIPTVLTFGILGYPFILPDMIGGNGQPSKELFIRWMQLTAFLPAMQFSIAPWDFDNETVAIAHNMMNIRASIMPTLMEGVNETIETGAPIIRPLWWVAPEDETALTIDQQFMVSDVYLVAPVVTKNASNHTVYLPKGVWMEEFGNKTNHTMGQGGTVFYKNPGLADVYYFKNITLLHYSSLH</sequence>
<keyword evidence="8" id="KW-1185">Reference proteome</keyword>
<dbReference type="GO" id="GO:0004553">
    <property type="term" value="F:hydrolase activity, hydrolyzing O-glycosyl compounds"/>
    <property type="evidence" value="ECO:0007669"/>
    <property type="project" value="InterPro"/>
</dbReference>
<dbReference type="CDD" id="cd06592">
    <property type="entry name" value="GH31_NET37"/>
    <property type="match status" value="1"/>
</dbReference>
<feature type="domain" description="Glycosyl hydrolase family 31 C-terminal" evidence="6">
    <location>
        <begin position="587"/>
        <end position="649"/>
    </location>
</feature>
<dbReference type="Proteomes" id="UP001152795">
    <property type="component" value="Unassembled WGS sequence"/>
</dbReference>
<dbReference type="InterPro" id="IPR017853">
    <property type="entry name" value="GH"/>
</dbReference>
<keyword evidence="3 4" id="KW-0326">Glycosidase</keyword>
<dbReference type="PANTHER" id="PTHR43053:SF4">
    <property type="entry name" value="MYOGENESIS-REGULATING GLYCOSIDASE"/>
    <property type="match status" value="1"/>
</dbReference>
<dbReference type="InterPro" id="IPR013780">
    <property type="entry name" value="Glyco_hydro_b"/>
</dbReference>
<evidence type="ECO:0000259" key="6">
    <source>
        <dbReference type="Pfam" id="PF21365"/>
    </source>
</evidence>
<evidence type="ECO:0000313" key="7">
    <source>
        <dbReference type="EMBL" id="CAB4002228.1"/>
    </source>
</evidence>
<dbReference type="Gene3D" id="2.60.40.1180">
    <property type="entry name" value="Golgi alpha-mannosidase II"/>
    <property type="match status" value="1"/>
</dbReference>
<dbReference type="InterPro" id="IPR000322">
    <property type="entry name" value="Glyco_hydro_31_TIM"/>
</dbReference>
<evidence type="ECO:0000313" key="8">
    <source>
        <dbReference type="Proteomes" id="UP001152795"/>
    </source>
</evidence>
<dbReference type="InterPro" id="IPR050985">
    <property type="entry name" value="Alpha-glycosidase_related"/>
</dbReference>
<proteinExistence type="inferred from homology"/>
<dbReference type="Gene3D" id="3.20.20.80">
    <property type="entry name" value="Glycosidases"/>
    <property type="match status" value="1"/>
</dbReference>
<dbReference type="Pfam" id="PF01055">
    <property type="entry name" value="Glyco_hydro_31_2nd"/>
    <property type="match status" value="2"/>
</dbReference>
<dbReference type="AlphaFoldDB" id="A0A6S7IFT5"/>
<dbReference type="EMBL" id="CACRXK020004295">
    <property type="protein sequence ID" value="CAB4002228.1"/>
    <property type="molecule type" value="Genomic_DNA"/>
</dbReference>
<evidence type="ECO:0000256" key="2">
    <source>
        <dbReference type="ARBA" id="ARBA00022801"/>
    </source>
</evidence>
<reference evidence="7" key="1">
    <citation type="submission" date="2020-04" db="EMBL/GenBank/DDBJ databases">
        <authorList>
            <person name="Alioto T."/>
            <person name="Alioto T."/>
            <person name="Gomez Garrido J."/>
        </authorList>
    </citation>
    <scope>NUCLEOTIDE SEQUENCE</scope>
    <source>
        <strain evidence="7">A484AB</strain>
    </source>
</reference>
<organism evidence="7 8">
    <name type="scientific">Paramuricea clavata</name>
    <name type="common">Red gorgonian</name>
    <name type="synonym">Violescent sea-whip</name>
    <dbReference type="NCBI Taxonomy" id="317549"/>
    <lineage>
        <taxon>Eukaryota</taxon>
        <taxon>Metazoa</taxon>
        <taxon>Cnidaria</taxon>
        <taxon>Anthozoa</taxon>
        <taxon>Octocorallia</taxon>
        <taxon>Malacalcyonacea</taxon>
        <taxon>Plexauridae</taxon>
        <taxon>Paramuricea</taxon>
    </lineage>
</organism>
<comment type="caution">
    <text evidence="7">The sequence shown here is derived from an EMBL/GenBank/DDBJ whole genome shotgun (WGS) entry which is preliminary data.</text>
</comment>
<gene>
    <name evidence="7" type="ORF">PACLA_8A050652</name>
</gene>
<evidence type="ECO:0000256" key="3">
    <source>
        <dbReference type="ARBA" id="ARBA00023295"/>
    </source>
</evidence>
<dbReference type="OrthoDB" id="10070917at2759"/>
<evidence type="ECO:0000256" key="1">
    <source>
        <dbReference type="ARBA" id="ARBA00007806"/>
    </source>
</evidence>
<name>A0A6S7IFT5_PARCT</name>
<dbReference type="SUPFAM" id="SSF51011">
    <property type="entry name" value="Glycosyl hydrolase domain"/>
    <property type="match status" value="1"/>
</dbReference>
<dbReference type="SUPFAM" id="SSF51445">
    <property type="entry name" value="(Trans)glycosidases"/>
    <property type="match status" value="1"/>
</dbReference>
<feature type="domain" description="Glycoside hydrolase family 31 TIM barrel" evidence="5">
    <location>
        <begin position="497"/>
        <end position="576"/>
    </location>
</feature>
<keyword evidence="2 4" id="KW-0378">Hydrolase</keyword>
<feature type="domain" description="Glycoside hydrolase family 31 TIM barrel" evidence="5">
    <location>
        <begin position="289"/>
        <end position="443"/>
    </location>
</feature>